<name>A0AAD4MX93_9BILA</name>
<feature type="domain" description="DUF4440" evidence="1">
    <location>
        <begin position="45"/>
        <end position="149"/>
    </location>
</feature>
<protein>
    <submittedName>
        <fullName evidence="2">SnoaL-like domain-containing protein</fullName>
    </submittedName>
</protein>
<dbReference type="AlphaFoldDB" id="A0AAD4MX93"/>
<keyword evidence="3" id="KW-1185">Reference proteome</keyword>
<evidence type="ECO:0000313" key="3">
    <source>
        <dbReference type="Proteomes" id="UP001201812"/>
    </source>
</evidence>
<accession>A0AAD4MX93</accession>
<dbReference type="InterPro" id="IPR027843">
    <property type="entry name" value="DUF4440"/>
</dbReference>
<comment type="caution">
    <text evidence="2">The sequence shown here is derived from an EMBL/GenBank/DDBJ whole genome shotgun (WGS) entry which is preliminary data.</text>
</comment>
<dbReference type="Gene3D" id="3.10.450.50">
    <property type="match status" value="1"/>
</dbReference>
<dbReference type="SUPFAM" id="SSF54427">
    <property type="entry name" value="NTF2-like"/>
    <property type="match status" value="1"/>
</dbReference>
<evidence type="ECO:0000313" key="2">
    <source>
        <dbReference type="EMBL" id="KAI1709512.1"/>
    </source>
</evidence>
<organism evidence="2 3">
    <name type="scientific">Ditylenchus destructor</name>
    <dbReference type="NCBI Taxonomy" id="166010"/>
    <lineage>
        <taxon>Eukaryota</taxon>
        <taxon>Metazoa</taxon>
        <taxon>Ecdysozoa</taxon>
        <taxon>Nematoda</taxon>
        <taxon>Chromadorea</taxon>
        <taxon>Rhabditida</taxon>
        <taxon>Tylenchina</taxon>
        <taxon>Tylenchomorpha</taxon>
        <taxon>Sphaerularioidea</taxon>
        <taxon>Anguinidae</taxon>
        <taxon>Anguininae</taxon>
        <taxon>Ditylenchus</taxon>
    </lineage>
</organism>
<dbReference type="PANTHER" id="PTHR31664:SF8">
    <property type="entry name" value="DUF4440 DOMAIN-CONTAINING PROTEIN"/>
    <property type="match status" value="1"/>
</dbReference>
<dbReference type="EMBL" id="JAKKPZ010000030">
    <property type="protein sequence ID" value="KAI1709512.1"/>
    <property type="molecule type" value="Genomic_DNA"/>
</dbReference>
<evidence type="ECO:0000259" key="1">
    <source>
        <dbReference type="Pfam" id="PF14534"/>
    </source>
</evidence>
<dbReference type="PANTHER" id="PTHR31664">
    <property type="entry name" value="PROTEIN CBG16427"/>
    <property type="match status" value="1"/>
</dbReference>
<dbReference type="InterPro" id="IPR032710">
    <property type="entry name" value="NTF2-like_dom_sf"/>
</dbReference>
<gene>
    <name evidence="2" type="ORF">DdX_11300</name>
</gene>
<dbReference type="Pfam" id="PF14534">
    <property type="entry name" value="DUF4440"/>
    <property type="match status" value="1"/>
</dbReference>
<dbReference type="Proteomes" id="UP001201812">
    <property type="component" value="Unassembled WGS sequence"/>
</dbReference>
<proteinExistence type="predicted"/>
<sequence length="163" mass="18344">MYAHNNNTKNNGDGCEKLKDRNIFRHIPLHSALLENMNMALFQEIKSRQEDFMKVFNAGDAHKASEVYDPEGYFMPNGRSPVKGRAGIEAYFKQDMAEGVNSVQIITEEVNGSGDWAFERGSYHLDGARGTESGAYLLVWKRVNGVWLIHNDCFNVIKPAGSE</sequence>
<dbReference type="CDD" id="cd00531">
    <property type="entry name" value="NTF2_like"/>
    <property type="match status" value="1"/>
</dbReference>
<reference evidence="2" key="1">
    <citation type="submission" date="2022-01" db="EMBL/GenBank/DDBJ databases">
        <title>Genome Sequence Resource for Two Populations of Ditylenchus destructor, the Migratory Endoparasitic Phytonematode.</title>
        <authorList>
            <person name="Zhang H."/>
            <person name="Lin R."/>
            <person name="Xie B."/>
        </authorList>
    </citation>
    <scope>NUCLEOTIDE SEQUENCE</scope>
    <source>
        <strain evidence="2">BazhouSP</strain>
    </source>
</reference>